<gene>
    <name evidence="2" type="ORF">IAB73_04800</name>
</gene>
<dbReference type="PANTHER" id="PTHR35339:SF3">
    <property type="entry name" value="DUF2264 DOMAIN-CONTAINING PROTEIN"/>
    <property type="match status" value="1"/>
</dbReference>
<dbReference type="InterPro" id="IPR049349">
    <property type="entry name" value="DUF2264_N"/>
</dbReference>
<dbReference type="AlphaFoldDB" id="A0A9D0Z9M9"/>
<evidence type="ECO:0000313" key="2">
    <source>
        <dbReference type="EMBL" id="HIQ71513.1"/>
    </source>
</evidence>
<dbReference type="Proteomes" id="UP000886887">
    <property type="component" value="Unassembled WGS sequence"/>
</dbReference>
<evidence type="ECO:0000313" key="3">
    <source>
        <dbReference type="Proteomes" id="UP000886887"/>
    </source>
</evidence>
<dbReference type="PANTHER" id="PTHR35339">
    <property type="entry name" value="LINALOOL DEHYDRATASE_ISOMERASE DOMAIN-CONTAINING PROTEIN"/>
    <property type="match status" value="1"/>
</dbReference>
<feature type="domain" description="DUF2264" evidence="1">
    <location>
        <begin position="5"/>
        <end position="362"/>
    </location>
</feature>
<proteinExistence type="predicted"/>
<organism evidence="2 3">
    <name type="scientific">Candidatus Onthenecus intestinigallinarum</name>
    <dbReference type="NCBI Taxonomy" id="2840875"/>
    <lineage>
        <taxon>Bacteria</taxon>
        <taxon>Bacillati</taxon>
        <taxon>Bacillota</taxon>
        <taxon>Clostridia</taxon>
        <taxon>Eubacteriales</taxon>
        <taxon>Candidatus Onthenecus</taxon>
    </lineage>
</organism>
<dbReference type="PIRSF" id="PIRSF014753">
    <property type="entry name" value="UCP014753"/>
    <property type="match status" value="1"/>
</dbReference>
<reference evidence="2" key="2">
    <citation type="journal article" date="2021" name="PeerJ">
        <title>Extensive microbial diversity within the chicken gut microbiome revealed by metagenomics and culture.</title>
        <authorList>
            <person name="Gilroy R."/>
            <person name="Ravi A."/>
            <person name="Getino M."/>
            <person name="Pursley I."/>
            <person name="Horton D.L."/>
            <person name="Alikhan N.F."/>
            <person name="Baker D."/>
            <person name="Gharbi K."/>
            <person name="Hall N."/>
            <person name="Watson M."/>
            <person name="Adriaenssens E.M."/>
            <person name="Foster-Nyarko E."/>
            <person name="Jarju S."/>
            <person name="Secka A."/>
            <person name="Antonio M."/>
            <person name="Oren A."/>
            <person name="Chaudhuri R.R."/>
            <person name="La Ragione R."/>
            <person name="Hildebrand F."/>
            <person name="Pallen M.J."/>
        </authorList>
    </citation>
    <scope>NUCLEOTIDE SEQUENCE</scope>
    <source>
        <strain evidence="2">ChiSxjej2B14-6234</strain>
    </source>
</reference>
<reference evidence="2" key="1">
    <citation type="submission" date="2020-10" db="EMBL/GenBank/DDBJ databases">
        <authorList>
            <person name="Gilroy R."/>
        </authorList>
    </citation>
    <scope>NUCLEOTIDE SEQUENCE</scope>
    <source>
        <strain evidence="2">ChiSxjej2B14-6234</strain>
    </source>
</reference>
<protein>
    <submittedName>
        <fullName evidence="2">DUF2264 domain-containing protein</fullName>
    </submittedName>
</protein>
<sequence length="379" mass="42750">MQTARAYWLETMDRIARPVLEALSQGRLRERMPVRGKLPREDRAQYTYLEAFGRTMTGLAPWLELEGLTGEEARLQGAYRRMALAALHQAVTPGAPDEMNFSHGHQPIVDAAFLAHALLRAPHALLEALPAQDRAHLLDKLRATRTRKPPVCNWLLFSAMIEALLYRAGAPDWDPMRVDLAVRLHFDWYKGDGFFGDGPAFHMDYYNSYVIQPMLIDVLRTVAGEDAEWRAMLERAQTYGAHHATFLEHLIMPDGGYPVLGRSSAYRFGCFQMLAQAALQDLLEEGIAPAQARCALTQAIRRVMAFDNFDADGFLEIGVCGRQPDMGEEYISTGSLYLCMAVFLPLGLPPAHPFWSAPDADWTMKRMWRGDPMRCEHAL</sequence>
<dbReference type="InterPro" id="IPR016624">
    <property type="entry name" value="UCP014753"/>
</dbReference>
<evidence type="ECO:0000259" key="1">
    <source>
        <dbReference type="Pfam" id="PF10022"/>
    </source>
</evidence>
<dbReference type="Pfam" id="PF10022">
    <property type="entry name" value="DUF2264"/>
    <property type="match status" value="1"/>
</dbReference>
<name>A0A9D0Z9M9_9FIRM</name>
<comment type="caution">
    <text evidence="2">The sequence shown here is derived from an EMBL/GenBank/DDBJ whole genome shotgun (WGS) entry which is preliminary data.</text>
</comment>
<accession>A0A9D0Z9M9</accession>
<dbReference type="EMBL" id="DVFJ01000013">
    <property type="protein sequence ID" value="HIQ71513.1"/>
    <property type="molecule type" value="Genomic_DNA"/>
</dbReference>